<dbReference type="HOGENOM" id="CLU_2373899_0_0_1"/>
<sequence>MSTITISGTPIRLYCLAHESNSAFYVTTLFSTSKRPLRIRNKTNQGQIKATSIDDMSNEENKLEVSGLKVEEVFRNTRGNSVRVIVKAGGNEISM</sequence>
<protein>
    <submittedName>
        <fullName evidence="1">Uncharacterized protein</fullName>
    </submittedName>
</protein>
<accession>U9TCL7</accession>
<dbReference type="EMBL" id="KI292392">
    <property type="protein sequence ID" value="ESA05880.1"/>
    <property type="molecule type" value="Genomic_DNA"/>
</dbReference>
<dbReference type="AlphaFoldDB" id="U9TCL7"/>
<name>U9TCL7_RHIID</name>
<dbReference type="VEuPathDB" id="FungiDB:RhiirFUN_004027"/>
<evidence type="ECO:0000313" key="1">
    <source>
        <dbReference type="EMBL" id="ESA05880.1"/>
    </source>
</evidence>
<organism evidence="1">
    <name type="scientific">Rhizophagus irregularis (strain DAOM 181602 / DAOM 197198 / MUCL 43194)</name>
    <name type="common">Arbuscular mycorrhizal fungus</name>
    <name type="synonym">Glomus intraradices</name>
    <dbReference type="NCBI Taxonomy" id="747089"/>
    <lineage>
        <taxon>Eukaryota</taxon>
        <taxon>Fungi</taxon>
        <taxon>Fungi incertae sedis</taxon>
        <taxon>Mucoromycota</taxon>
        <taxon>Glomeromycotina</taxon>
        <taxon>Glomeromycetes</taxon>
        <taxon>Glomerales</taxon>
        <taxon>Glomeraceae</taxon>
        <taxon>Rhizophagus</taxon>
    </lineage>
</organism>
<gene>
    <name evidence="1" type="ORF">GLOINDRAFT_34927</name>
</gene>
<reference evidence="1" key="1">
    <citation type="submission" date="2013-07" db="EMBL/GenBank/DDBJ databases">
        <title>The genome of an arbuscular mycorrhizal fungus provides insights into the evolution of the oldest plant symbiosis.</title>
        <authorList>
            <consortium name="DOE Joint Genome Institute"/>
            <person name="Tisserant E."/>
            <person name="Malbreil M."/>
            <person name="Kuo A."/>
            <person name="Kohler A."/>
            <person name="Symeonidi A."/>
            <person name="Balestrini R."/>
            <person name="Charron P."/>
            <person name="Duensing N."/>
            <person name="Frei-dit-Frey N."/>
            <person name="Gianinazzi-Pearson V."/>
            <person name="Gilbert B."/>
            <person name="Handa Y."/>
            <person name="Hijri M."/>
            <person name="Kaul R."/>
            <person name="Kawaguchi M."/>
            <person name="Krajinski F."/>
            <person name="Lammers P."/>
            <person name="Lapierre D."/>
            <person name="Masclaux F.G."/>
            <person name="Murat C."/>
            <person name="Morin E."/>
            <person name="Ndikumana S."/>
            <person name="Pagni M."/>
            <person name="Petitpierre D."/>
            <person name="Requena N."/>
            <person name="Rosikiewicz P."/>
            <person name="Riley R."/>
            <person name="Saito K."/>
            <person name="San Clemente H."/>
            <person name="Shapiro H."/>
            <person name="van Tuinen D."/>
            <person name="Becard G."/>
            <person name="Bonfante P."/>
            <person name="Paszkowski U."/>
            <person name="Shachar-Hill Y."/>
            <person name="Young J.P."/>
            <person name="Sanders I.R."/>
            <person name="Henrissat B."/>
            <person name="Rensing S.A."/>
            <person name="Grigoriev I.V."/>
            <person name="Corradi N."/>
            <person name="Roux C."/>
            <person name="Martin F."/>
        </authorList>
    </citation>
    <scope>NUCLEOTIDE SEQUENCE</scope>
    <source>
        <strain evidence="1">DAOM 197198</strain>
    </source>
</reference>
<proteinExistence type="predicted"/>